<proteinExistence type="predicted"/>
<feature type="region of interest" description="Disordered" evidence="1">
    <location>
        <begin position="325"/>
        <end position="356"/>
    </location>
</feature>
<keyword evidence="4" id="KW-1185">Reference proteome</keyword>
<dbReference type="InterPro" id="IPR019734">
    <property type="entry name" value="TPR_rpt"/>
</dbReference>
<dbReference type="SMART" id="SM00028">
    <property type="entry name" value="TPR"/>
    <property type="match status" value="4"/>
</dbReference>
<dbReference type="Gene3D" id="1.25.40.10">
    <property type="entry name" value="Tetratricopeptide repeat domain"/>
    <property type="match status" value="1"/>
</dbReference>
<feature type="region of interest" description="Disordered" evidence="1">
    <location>
        <begin position="605"/>
        <end position="624"/>
    </location>
</feature>
<dbReference type="AlphaFoldDB" id="A0A9X3SPM6"/>
<organism evidence="3 4">
    <name type="scientific">Streptomonospora mangrovi</name>
    <dbReference type="NCBI Taxonomy" id="2883123"/>
    <lineage>
        <taxon>Bacteria</taxon>
        <taxon>Bacillati</taxon>
        <taxon>Actinomycetota</taxon>
        <taxon>Actinomycetes</taxon>
        <taxon>Streptosporangiales</taxon>
        <taxon>Nocardiopsidaceae</taxon>
        <taxon>Streptomonospora</taxon>
    </lineage>
</organism>
<sequence>MAPGRLHDVRTPVTLVARDPAAALRRGEEVLAADPDPLERSTALRLLGMAQRELGRWRRAQRLLSQAAAVAARAGLGESAAHARASRLGLLMMRDGPGAVGTALGRLAGAAPSAQALVLAHQGVGAAQRGRFDSAVAAFDSALARTDPDSDHHLLPGLLSNRGLALMYTGRLDDAAADLHTALRRTEGAALACLRGITLQNLGCVEFRRGDFAAATAHFTAADRLVPAARRPALRLDHVDALLAGGMSAEAGRLLAGLVDTPGTDRAEADIAIARLLDAKVLLGRGDHDSAYRQARRVRRAAARTSLWARLAALIEWSARCAATPGPAAARPRPTAPGPHARQRTPSFPDRPGSALAALPDWAAGLPAVTEETATALARCVPTTPLGPLALSLPAPRPSAALRALADGDHPRARRALLGRGGSGSRPAPAPRHLELLAHHRSHHREAAATGAHVALRSGDAAVALDWIEHRHALDRAPGPCRDTAWLRLLDRCRLVHARARRGDPDARHEFAGLVDRLTTAQWHPGCADPHGHTPRRHGPAAAELAERLGSRAFVCYASAPGFVAAITVVDGRVRLHHLASAPEAEAAVAGLCAAARTRLLGAPPGSASRLLDGRPPESAGGRAGGEVATAAARADRLLFAPLTREVGDRPVVIAPAPAMQALPWGLLPGLRGREVSVVPSGRAWLTAQEAAARPAGGAADAGRVLLAAGRDPEGAAAEVGALERLYPKARRVTGAEAGVGAVLAALDGADLAHLAAHGLACAEAPMLSGLVLEDASLFAYDLECLHHVPRTTVLSACWVGGSVPAPWGTPLGMAASLLSSGGAVVVASVLPVSDQDVSAAMVGFHTALTRGATPSRAVADHLADAGFLCYGAG</sequence>
<dbReference type="Pfam" id="PF12770">
    <property type="entry name" value="CHAT"/>
    <property type="match status" value="1"/>
</dbReference>
<accession>A0A9X3SPM6</accession>
<evidence type="ECO:0000259" key="2">
    <source>
        <dbReference type="Pfam" id="PF12770"/>
    </source>
</evidence>
<evidence type="ECO:0000256" key="1">
    <source>
        <dbReference type="SAM" id="MobiDB-lite"/>
    </source>
</evidence>
<gene>
    <name evidence="3" type="ORF">LG943_17430</name>
</gene>
<protein>
    <submittedName>
        <fullName evidence="3">CHAT domain-containing protein</fullName>
    </submittedName>
</protein>
<feature type="domain" description="CHAT" evidence="2">
    <location>
        <begin position="633"/>
        <end position="860"/>
    </location>
</feature>
<reference evidence="3" key="1">
    <citation type="submission" date="2021-10" db="EMBL/GenBank/DDBJ databases">
        <title>Streptomonospora sp. nov., isolated from mangrove soil.</title>
        <authorList>
            <person name="Chen X."/>
            <person name="Ge X."/>
            <person name="Liu W."/>
        </authorList>
    </citation>
    <scope>NUCLEOTIDE SEQUENCE</scope>
    <source>
        <strain evidence="3">S1-112</strain>
    </source>
</reference>
<evidence type="ECO:0000313" key="3">
    <source>
        <dbReference type="EMBL" id="MDA0566081.1"/>
    </source>
</evidence>
<dbReference type="RefSeq" id="WP_270073344.1">
    <property type="nucleotide sequence ID" value="NZ_JAJAQC010000030.1"/>
</dbReference>
<evidence type="ECO:0000313" key="4">
    <source>
        <dbReference type="Proteomes" id="UP001140076"/>
    </source>
</evidence>
<dbReference type="InterPro" id="IPR024983">
    <property type="entry name" value="CHAT_dom"/>
</dbReference>
<dbReference type="SUPFAM" id="SSF48452">
    <property type="entry name" value="TPR-like"/>
    <property type="match status" value="1"/>
</dbReference>
<comment type="caution">
    <text evidence="3">The sequence shown here is derived from an EMBL/GenBank/DDBJ whole genome shotgun (WGS) entry which is preliminary data.</text>
</comment>
<dbReference type="InterPro" id="IPR011990">
    <property type="entry name" value="TPR-like_helical_dom_sf"/>
</dbReference>
<name>A0A9X3SPM6_9ACTN</name>
<dbReference type="Proteomes" id="UP001140076">
    <property type="component" value="Unassembled WGS sequence"/>
</dbReference>
<dbReference type="EMBL" id="JAJAQC010000030">
    <property type="protein sequence ID" value="MDA0566081.1"/>
    <property type="molecule type" value="Genomic_DNA"/>
</dbReference>